<keyword evidence="9" id="KW-1185">Reference proteome</keyword>
<feature type="domain" description="Zn(2)-C6 fungal-type" evidence="7">
    <location>
        <begin position="42"/>
        <end position="72"/>
    </location>
</feature>
<keyword evidence="2" id="KW-0862">Zinc</keyword>
<dbReference type="GO" id="GO:0000981">
    <property type="term" value="F:DNA-binding transcription factor activity, RNA polymerase II-specific"/>
    <property type="evidence" value="ECO:0007669"/>
    <property type="project" value="InterPro"/>
</dbReference>
<dbReference type="Pfam" id="PF11951">
    <property type="entry name" value="Fungal_trans_2"/>
    <property type="match status" value="1"/>
</dbReference>
<evidence type="ECO:0000256" key="4">
    <source>
        <dbReference type="ARBA" id="ARBA00023125"/>
    </source>
</evidence>
<dbReference type="SMART" id="SM00066">
    <property type="entry name" value="GAL4"/>
    <property type="match status" value="1"/>
</dbReference>
<dbReference type="Pfam" id="PF00172">
    <property type="entry name" value="Zn_clus"/>
    <property type="match status" value="1"/>
</dbReference>
<evidence type="ECO:0000256" key="5">
    <source>
        <dbReference type="ARBA" id="ARBA00023163"/>
    </source>
</evidence>
<dbReference type="PROSITE" id="PS00463">
    <property type="entry name" value="ZN2_CY6_FUNGAL_1"/>
    <property type="match status" value="1"/>
</dbReference>
<dbReference type="InterPro" id="IPR036864">
    <property type="entry name" value="Zn2-C6_fun-type_DNA-bd_sf"/>
</dbReference>
<evidence type="ECO:0000313" key="9">
    <source>
        <dbReference type="Proteomes" id="UP000184330"/>
    </source>
</evidence>
<organism evidence="8 9">
    <name type="scientific">Phialocephala subalpina</name>
    <dbReference type="NCBI Taxonomy" id="576137"/>
    <lineage>
        <taxon>Eukaryota</taxon>
        <taxon>Fungi</taxon>
        <taxon>Dikarya</taxon>
        <taxon>Ascomycota</taxon>
        <taxon>Pezizomycotina</taxon>
        <taxon>Leotiomycetes</taxon>
        <taxon>Helotiales</taxon>
        <taxon>Mollisiaceae</taxon>
        <taxon>Phialocephala</taxon>
        <taxon>Phialocephala fortinii species complex</taxon>
    </lineage>
</organism>
<dbReference type="Proteomes" id="UP000184330">
    <property type="component" value="Unassembled WGS sequence"/>
</dbReference>
<keyword evidence="3" id="KW-0805">Transcription regulation</keyword>
<evidence type="ECO:0000256" key="3">
    <source>
        <dbReference type="ARBA" id="ARBA00023015"/>
    </source>
</evidence>
<dbReference type="CDD" id="cd00067">
    <property type="entry name" value="GAL4"/>
    <property type="match status" value="1"/>
</dbReference>
<evidence type="ECO:0000256" key="6">
    <source>
        <dbReference type="ARBA" id="ARBA00023242"/>
    </source>
</evidence>
<dbReference type="GO" id="GO:0003677">
    <property type="term" value="F:DNA binding"/>
    <property type="evidence" value="ECO:0007669"/>
    <property type="project" value="UniProtKB-KW"/>
</dbReference>
<dbReference type="InterPro" id="IPR001138">
    <property type="entry name" value="Zn2Cys6_DnaBD"/>
</dbReference>
<accession>A0A1L7XNZ8</accession>
<dbReference type="OrthoDB" id="416217at2759"/>
<dbReference type="EMBL" id="FJOG01000039">
    <property type="protein sequence ID" value="CZR66753.1"/>
    <property type="molecule type" value="Genomic_DNA"/>
</dbReference>
<keyword evidence="5" id="KW-0804">Transcription</keyword>
<keyword evidence="1" id="KW-0479">Metal-binding</keyword>
<reference evidence="8 9" key="1">
    <citation type="submission" date="2016-03" db="EMBL/GenBank/DDBJ databases">
        <authorList>
            <person name="Ploux O."/>
        </authorList>
    </citation>
    <scope>NUCLEOTIDE SEQUENCE [LARGE SCALE GENOMIC DNA]</scope>
    <source>
        <strain evidence="8 9">UAMH 11012</strain>
    </source>
</reference>
<keyword evidence="6" id="KW-0539">Nucleus</keyword>
<dbReference type="GO" id="GO:0008270">
    <property type="term" value="F:zinc ion binding"/>
    <property type="evidence" value="ECO:0007669"/>
    <property type="project" value="InterPro"/>
</dbReference>
<dbReference type="PANTHER" id="PTHR36206:SF12">
    <property type="entry name" value="ASPERCRYPTIN BIOSYNTHESIS CLUSTER-SPECIFIC TRANSCRIPTION REGULATOR ATNN-RELATED"/>
    <property type="match status" value="1"/>
</dbReference>
<protein>
    <recommendedName>
        <fullName evidence="7">Zn(2)-C6 fungal-type domain-containing protein</fullName>
    </recommendedName>
</protein>
<gene>
    <name evidence="8" type="ORF">PAC_16654</name>
</gene>
<dbReference type="InterPro" id="IPR021858">
    <property type="entry name" value="Fun_TF"/>
</dbReference>
<keyword evidence="4" id="KW-0238">DNA-binding</keyword>
<evidence type="ECO:0000259" key="7">
    <source>
        <dbReference type="PROSITE" id="PS50048"/>
    </source>
</evidence>
<dbReference type="InterPro" id="IPR052360">
    <property type="entry name" value="Transcr_Regulatory_Proteins"/>
</dbReference>
<name>A0A1L7XNZ8_9HELO</name>
<evidence type="ECO:0000256" key="2">
    <source>
        <dbReference type="ARBA" id="ARBA00022833"/>
    </source>
</evidence>
<sequence>MKQHFFLYECKRIMFDFMCNAASTMVKQPIKKRANAPKSRRGCVTCKFRHKKCDEARPACTQCTKTGRTCDFLLPAPPSTPKPPSKHDRKSIRILKATIKQCYTLPQLVPAPTFGSPFLSHELPHFEYFHHLVTYSSSTPSFSSLFAKTILQLSHHEPCIRHAIIAISALLKYQSHQHHPSVNVQSYRIESHVVYAKALEGLNRRIGAANADDDSSWEVALVGSILITTFESFCGRDVEAINHLESGGDMLRKRLSSSVQPSSTLDELSQAFTHFNVQACSFAGFYQSPNTPSPCIPSSFSSLRHSRRILDSIIRFMWYSFRPARPCTQTLPYAPLPESLAAKLSHNRTMFEVWEPKFSALISTLPSNRETESGIKIIKIQHLAAIINLETLFYQDELAYDAFLSSFRSIVDLSTSILFPSANLLTPPPSPPTSSAPTFAFEATLIPALYLVALKCRDPTLRRKAITLLKSCGLEGIWNGACMAAVAEWAMGIEEQDMEIDGNGDGFVEEGRRCRELSTAIDRGAWRAAVITRRRLTQGGMVAGSGIVSSDGKWEYFGSGIGWGDGVKVLSGEEKAKEDQLLCYMLSGWKADMEGLDFVLRMPDSSPLKSESKWMISKVDVEDLRGHRAWTFRGETS</sequence>
<dbReference type="PANTHER" id="PTHR36206">
    <property type="entry name" value="ASPERCRYPTIN BIOSYNTHESIS CLUSTER-SPECIFIC TRANSCRIPTION REGULATOR ATNN-RELATED"/>
    <property type="match status" value="1"/>
</dbReference>
<proteinExistence type="predicted"/>
<evidence type="ECO:0000256" key="1">
    <source>
        <dbReference type="ARBA" id="ARBA00022723"/>
    </source>
</evidence>
<dbReference type="SUPFAM" id="SSF57701">
    <property type="entry name" value="Zn2/Cys6 DNA-binding domain"/>
    <property type="match status" value="1"/>
</dbReference>
<dbReference type="Gene3D" id="4.10.240.10">
    <property type="entry name" value="Zn(2)-C6 fungal-type DNA-binding domain"/>
    <property type="match status" value="1"/>
</dbReference>
<dbReference type="PROSITE" id="PS50048">
    <property type="entry name" value="ZN2_CY6_FUNGAL_2"/>
    <property type="match status" value="1"/>
</dbReference>
<dbReference type="AlphaFoldDB" id="A0A1L7XNZ8"/>
<evidence type="ECO:0000313" key="8">
    <source>
        <dbReference type="EMBL" id="CZR66753.1"/>
    </source>
</evidence>